<evidence type="ECO:0000313" key="1">
    <source>
        <dbReference type="EMBL" id="CAD8214643.1"/>
    </source>
</evidence>
<sequence>MVAACEFKSNIKIACKWICQKRRSVCFKFAVNIKQIICGLEELVLLSRTPLLVKIISPSFSQSTENIKMIKQMQSFTLLKFETLNAVYQSSKQQFLQKSRLSSYLTEEALIQGLHSTLLNYIFRPVSVIKHKNKQRFFSCCDIDCQRLEQETKKQLTVSNVLKIKLLKHFLKEYKMLKLNIVGSEIQERQPINTDQVFQCLAFTKNRTRIREKFANKIMAKQSRLSIII</sequence>
<accession>A0A8S1YLN6</accession>
<keyword evidence="2" id="KW-1185">Reference proteome</keyword>
<evidence type="ECO:0000313" key="2">
    <source>
        <dbReference type="Proteomes" id="UP000683925"/>
    </source>
</evidence>
<protein>
    <submittedName>
        <fullName evidence="1">Uncharacterized protein</fullName>
    </submittedName>
</protein>
<dbReference type="Proteomes" id="UP000683925">
    <property type="component" value="Unassembled WGS sequence"/>
</dbReference>
<reference evidence="1" key="1">
    <citation type="submission" date="2021-01" db="EMBL/GenBank/DDBJ databases">
        <authorList>
            <consortium name="Genoscope - CEA"/>
            <person name="William W."/>
        </authorList>
    </citation>
    <scope>NUCLEOTIDE SEQUENCE</scope>
</reference>
<gene>
    <name evidence="1" type="ORF">POCTA_138.1.T1840023</name>
</gene>
<dbReference type="EMBL" id="CAJJDP010000188">
    <property type="protein sequence ID" value="CAD8214643.1"/>
    <property type="molecule type" value="Genomic_DNA"/>
</dbReference>
<proteinExistence type="predicted"/>
<name>A0A8S1YLN6_PAROT</name>
<comment type="caution">
    <text evidence="1">The sequence shown here is derived from an EMBL/GenBank/DDBJ whole genome shotgun (WGS) entry which is preliminary data.</text>
</comment>
<dbReference type="AlphaFoldDB" id="A0A8S1YLN6"/>
<organism evidence="1 2">
    <name type="scientific">Paramecium octaurelia</name>
    <dbReference type="NCBI Taxonomy" id="43137"/>
    <lineage>
        <taxon>Eukaryota</taxon>
        <taxon>Sar</taxon>
        <taxon>Alveolata</taxon>
        <taxon>Ciliophora</taxon>
        <taxon>Intramacronucleata</taxon>
        <taxon>Oligohymenophorea</taxon>
        <taxon>Peniculida</taxon>
        <taxon>Parameciidae</taxon>
        <taxon>Paramecium</taxon>
    </lineage>
</organism>